<feature type="region of interest" description="Disordered" evidence="1">
    <location>
        <begin position="54"/>
        <end position="75"/>
    </location>
</feature>
<protein>
    <submittedName>
        <fullName evidence="3">Uncharacterized protein</fullName>
    </submittedName>
</protein>
<dbReference type="KEGG" id="pht:BLM14_05825"/>
<gene>
    <name evidence="3" type="ORF">B5P45_04605</name>
</gene>
<evidence type="ECO:0000313" key="3">
    <source>
        <dbReference type="EMBL" id="PIO45826.1"/>
    </source>
</evidence>
<feature type="compositionally biased region" description="Low complexity" evidence="1">
    <location>
        <begin position="55"/>
        <end position="74"/>
    </location>
</feature>
<proteinExistence type="predicted"/>
<dbReference type="Proteomes" id="UP000232163">
    <property type="component" value="Unassembled WGS sequence"/>
</dbReference>
<name>A0A2N9W258_9HYPH</name>
<dbReference type="AlphaFoldDB" id="A0A2N9W258"/>
<accession>A0A2N9W258</accession>
<keyword evidence="4" id="KW-1185">Reference proteome</keyword>
<sequence>MKSLRVQIYAGLLLAAANNAALAQVQPPHAPAGSAVPVTVDNFNRAESDLVMGQSSKTAASASTSTTASYTQSTRPSYAPTATLCIRFQS</sequence>
<dbReference type="EMBL" id="MZMT01000014">
    <property type="protein sequence ID" value="PIO45826.1"/>
    <property type="molecule type" value="Genomic_DNA"/>
</dbReference>
<evidence type="ECO:0000313" key="4">
    <source>
        <dbReference type="Proteomes" id="UP000232163"/>
    </source>
</evidence>
<reference evidence="3 4" key="1">
    <citation type="journal article" date="2017" name="Int J Environ Stud">
        <title>Does the Miocene-Pliocene relict legume Oxytropis triphylla form nitrogen-fixing nodules with a combination of bacterial strains?</title>
        <authorList>
            <person name="Safronova V."/>
            <person name="Belimov A."/>
            <person name="Sazanova A."/>
            <person name="Kuznetsova I."/>
            <person name="Popova J."/>
            <person name="Andronov E."/>
            <person name="Verkhozina A."/>
            <person name="Tikhonovich I."/>
        </authorList>
    </citation>
    <scope>NUCLEOTIDE SEQUENCE [LARGE SCALE GENOMIC DNA]</scope>
    <source>
        <strain evidence="3 4">Tri-38</strain>
    </source>
</reference>
<keyword evidence="2" id="KW-0732">Signal</keyword>
<evidence type="ECO:0000256" key="2">
    <source>
        <dbReference type="SAM" id="SignalP"/>
    </source>
</evidence>
<comment type="caution">
    <text evidence="3">The sequence shown here is derived from an EMBL/GenBank/DDBJ whole genome shotgun (WGS) entry which is preliminary data.</text>
</comment>
<organism evidence="3 4">
    <name type="scientific">Phyllobacterium zundukense</name>
    <dbReference type="NCBI Taxonomy" id="1867719"/>
    <lineage>
        <taxon>Bacteria</taxon>
        <taxon>Pseudomonadati</taxon>
        <taxon>Pseudomonadota</taxon>
        <taxon>Alphaproteobacteria</taxon>
        <taxon>Hyphomicrobiales</taxon>
        <taxon>Phyllobacteriaceae</taxon>
        <taxon>Phyllobacterium</taxon>
    </lineage>
</organism>
<feature type="chain" id="PRO_5014996841" evidence="2">
    <location>
        <begin position="24"/>
        <end position="90"/>
    </location>
</feature>
<dbReference type="RefSeq" id="WP_099998529.1">
    <property type="nucleotide sequence ID" value="NZ_CP017940.1"/>
</dbReference>
<evidence type="ECO:0000256" key="1">
    <source>
        <dbReference type="SAM" id="MobiDB-lite"/>
    </source>
</evidence>
<feature type="signal peptide" evidence="2">
    <location>
        <begin position="1"/>
        <end position="23"/>
    </location>
</feature>